<dbReference type="RefSeq" id="WP_150443853.1">
    <property type="nucleotide sequence ID" value="NZ_VYQE01000001.1"/>
</dbReference>
<evidence type="ECO:0000313" key="4">
    <source>
        <dbReference type="Proteomes" id="UP000326554"/>
    </source>
</evidence>
<evidence type="ECO:0000313" key="3">
    <source>
        <dbReference type="EMBL" id="KAA9010367.1"/>
    </source>
</evidence>
<feature type="region of interest" description="Disordered" evidence="1">
    <location>
        <begin position="30"/>
        <end position="49"/>
    </location>
</feature>
<name>A0A5J5GQN3_9RHOB</name>
<feature type="transmembrane region" description="Helical" evidence="2">
    <location>
        <begin position="58"/>
        <end position="76"/>
    </location>
</feature>
<dbReference type="EMBL" id="VYQE01000001">
    <property type="protein sequence ID" value="KAA9010367.1"/>
    <property type="molecule type" value="Genomic_DNA"/>
</dbReference>
<keyword evidence="2" id="KW-0812">Transmembrane</keyword>
<keyword evidence="4" id="KW-1185">Reference proteome</keyword>
<reference evidence="3 4" key="1">
    <citation type="submission" date="2019-09" db="EMBL/GenBank/DDBJ databases">
        <authorList>
            <person name="Park J.-S."/>
            <person name="Choi H.-J."/>
        </authorList>
    </citation>
    <scope>NUCLEOTIDE SEQUENCE [LARGE SCALE GENOMIC DNA]</scope>
    <source>
        <strain evidence="3 4">176SS1-4</strain>
    </source>
</reference>
<accession>A0A5J5GQN3</accession>
<gene>
    <name evidence="3" type="ORF">F3S47_03740</name>
</gene>
<dbReference type="Proteomes" id="UP000326554">
    <property type="component" value="Unassembled WGS sequence"/>
</dbReference>
<organism evidence="3 4">
    <name type="scientific">Histidinibacterium aquaticum</name>
    <dbReference type="NCBI Taxonomy" id="2613962"/>
    <lineage>
        <taxon>Bacteria</taxon>
        <taxon>Pseudomonadati</taxon>
        <taxon>Pseudomonadota</taxon>
        <taxon>Alphaproteobacteria</taxon>
        <taxon>Rhodobacterales</taxon>
        <taxon>Paracoccaceae</taxon>
        <taxon>Histidinibacterium</taxon>
    </lineage>
</organism>
<proteinExistence type="predicted"/>
<feature type="transmembrane region" description="Helical" evidence="2">
    <location>
        <begin position="6"/>
        <end position="24"/>
    </location>
</feature>
<comment type="caution">
    <text evidence="3">The sequence shown here is derived from an EMBL/GenBank/DDBJ whole genome shotgun (WGS) entry which is preliminary data.</text>
</comment>
<keyword evidence="2" id="KW-0472">Membrane</keyword>
<sequence>MGPVSALVLLAVIWFMVFFVVLPLRLTTQGESGETVPGTHKSAPSDPQLGKKAKVTTIWALGIWVVIAGIIISGVIEVRDFDWFGRMAPREAPTD</sequence>
<evidence type="ECO:0000256" key="1">
    <source>
        <dbReference type="SAM" id="MobiDB-lite"/>
    </source>
</evidence>
<protein>
    <submittedName>
        <fullName evidence="3">DUF1467 family protein</fullName>
    </submittedName>
</protein>
<dbReference type="Pfam" id="PF07330">
    <property type="entry name" value="DUF1467"/>
    <property type="match status" value="1"/>
</dbReference>
<dbReference type="InterPro" id="IPR009935">
    <property type="entry name" value="DUF1467"/>
</dbReference>
<keyword evidence="2" id="KW-1133">Transmembrane helix</keyword>
<evidence type="ECO:0000256" key="2">
    <source>
        <dbReference type="SAM" id="Phobius"/>
    </source>
</evidence>
<dbReference type="AlphaFoldDB" id="A0A5J5GQN3"/>